<protein>
    <recommendedName>
        <fullName evidence="2">DUF4216 domain-containing protein</fullName>
    </recommendedName>
</protein>
<evidence type="ECO:0000313" key="3">
    <source>
        <dbReference type="EMBL" id="MED6187709.1"/>
    </source>
</evidence>
<evidence type="ECO:0000256" key="1">
    <source>
        <dbReference type="SAM" id="MobiDB-lite"/>
    </source>
</evidence>
<organism evidence="3 4">
    <name type="scientific">Stylosanthes scabra</name>
    <dbReference type="NCBI Taxonomy" id="79078"/>
    <lineage>
        <taxon>Eukaryota</taxon>
        <taxon>Viridiplantae</taxon>
        <taxon>Streptophyta</taxon>
        <taxon>Embryophyta</taxon>
        <taxon>Tracheophyta</taxon>
        <taxon>Spermatophyta</taxon>
        <taxon>Magnoliopsida</taxon>
        <taxon>eudicotyledons</taxon>
        <taxon>Gunneridae</taxon>
        <taxon>Pentapetalae</taxon>
        <taxon>rosids</taxon>
        <taxon>fabids</taxon>
        <taxon>Fabales</taxon>
        <taxon>Fabaceae</taxon>
        <taxon>Papilionoideae</taxon>
        <taxon>50 kb inversion clade</taxon>
        <taxon>dalbergioids sensu lato</taxon>
        <taxon>Dalbergieae</taxon>
        <taxon>Pterocarpus clade</taxon>
        <taxon>Stylosanthes</taxon>
    </lineage>
</organism>
<feature type="domain" description="DUF4216" evidence="2">
    <location>
        <begin position="3"/>
        <end position="47"/>
    </location>
</feature>
<feature type="region of interest" description="Disordered" evidence="1">
    <location>
        <begin position="89"/>
        <end position="154"/>
    </location>
</feature>
<keyword evidence="4" id="KW-1185">Reference proteome</keyword>
<evidence type="ECO:0000313" key="4">
    <source>
        <dbReference type="Proteomes" id="UP001341840"/>
    </source>
</evidence>
<dbReference type="Proteomes" id="UP001341840">
    <property type="component" value="Unassembled WGS sequence"/>
</dbReference>
<feature type="compositionally biased region" description="Low complexity" evidence="1">
    <location>
        <begin position="190"/>
        <end position="220"/>
    </location>
</feature>
<evidence type="ECO:0000259" key="2">
    <source>
        <dbReference type="Pfam" id="PF13952"/>
    </source>
</evidence>
<proteinExistence type="predicted"/>
<dbReference type="Pfam" id="PF13952">
    <property type="entry name" value="DUF4216"/>
    <property type="match status" value="1"/>
</dbReference>
<dbReference type="EMBL" id="JASCZI010182351">
    <property type="protein sequence ID" value="MED6187709.1"/>
    <property type="molecule type" value="Genomic_DNA"/>
</dbReference>
<feature type="compositionally biased region" description="Gly residues" evidence="1">
    <location>
        <begin position="99"/>
        <end position="115"/>
    </location>
</feature>
<dbReference type="InterPro" id="IPR025312">
    <property type="entry name" value="DUF4216"/>
</dbReference>
<reference evidence="3 4" key="1">
    <citation type="journal article" date="2023" name="Plants (Basel)">
        <title>Bridging the Gap: Combining Genomics and Transcriptomics Approaches to Understand Stylosanthes scabra, an Orphan Legume from the Brazilian Caatinga.</title>
        <authorList>
            <person name="Ferreira-Neto J.R.C."/>
            <person name="da Silva M.D."/>
            <person name="Binneck E."/>
            <person name="de Melo N.F."/>
            <person name="da Silva R.H."/>
            <person name="de Melo A.L.T.M."/>
            <person name="Pandolfi V."/>
            <person name="Bustamante F.O."/>
            <person name="Brasileiro-Vidal A.C."/>
            <person name="Benko-Iseppon A.M."/>
        </authorList>
    </citation>
    <scope>NUCLEOTIDE SEQUENCE [LARGE SCALE GENOMIC DNA]</scope>
    <source>
        <tissue evidence="3">Leaves</tissue>
    </source>
</reference>
<feature type="compositionally biased region" description="Low complexity" evidence="1">
    <location>
        <begin position="134"/>
        <end position="154"/>
    </location>
</feature>
<feature type="region of interest" description="Disordered" evidence="1">
    <location>
        <begin position="177"/>
        <end position="223"/>
    </location>
</feature>
<sequence>MHKDYKIIEVNYARRYDRYDLFIVANNARQVYYLSYPGRDRNNWRVVVKCKPRGMIEYHNEQTQDEPFQYHEETPARIVTDTTMPQALASPAGTMTRDGGSGQGSSGMGRGSSGRGRGRPKKNTGVRLDLGSGSHPSTSAPTTTTTDTATTSPPFVATARLSAGLLQMVMIPTPGLRVQSSDTAGAPHAQQSPSVPVPPQTSSQPSSKPSSQPQSTTPVTGTDVAEDDIETTASATADPHPLLVWDGHDCRDDVRAGTKEITNIFMEHYKWYAPQFSQAPDEAIEFWWKD</sequence>
<accession>A0ABU6WQW2</accession>
<gene>
    <name evidence="3" type="ORF">PIB30_064190</name>
</gene>
<name>A0ABU6WQW2_9FABA</name>
<comment type="caution">
    <text evidence="3">The sequence shown here is derived from an EMBL/GenBank/DDBJ whole genome shotgun (WGS) entry which is preliminary data.</text>
</comment>